<name>A0A1B8AKD9_FUSPO</name>
<feature type="region of interest" description="Disordered" evidence="1">
    <location>
        <begin position="131"/>
        <end position="204"/>
    </location>
</feature>
<accession>A0A1B8AKD9</accession>
<evidence type="ECO:0000313" key="4">
    <source>
        <dbReference type="Proteomes" id="UP000091967"/>
    </source>
</evidence>
<keyword evidence="2" id="KW-0472">Membrane</keyword>
<dbReference type="EMBL" id="LYXU01000003">
    <property type="protein sequence ID" value="OBS20948.1"/>
    <property type="molecule type" value="Genomic_DNA"/>
</dbReference>
<sequence length="257" mass="26854">MAPLPTIYVRESVASGADSLDERSVPGEAATTRPSSLELRERIPELDEGIALPPKFAGSDNAHDSPLSGYDISKRTLHAREDPLPDYIDHCELHGPGIKCVRKPGVPTGRPIIADPPGFFPYGYGPSETSNGLPVIGGPDLPVKDSRHSGPPSDVGQPYGGGPPSDVGQPYGGGPPSDIGRPSGGGRRPQPMTHDPAIDLTPGRVPMGEVGPPGPSFMNRYGNMIYIGLGVIAVAGAGYFGFNFWKKKKAAASEAAE</sequence>
<keyword evidence="4" id="KW-1185">Reference proteome</keyword>
<dbReference type="STRING" id="36050.A0A1B8AKD9"/>
<keyword evidence="2" id="KW-0812">Transmembrane</keyword>
<dbReference type="OMA" id="THKTKIM"/>
<evidence type="ECO:0000256" key="1">
    <source>
        <dbReference type="SAM" id="MobiDB-lite"/>
    </source>
</evidence>
<gene>
    <name evidence="3" type="ORF">FPOA_07288</name>
</gene>
<keyword evidence="2" id="KW-1133">Transmembrane helix</keyword>
<evidence type="ECO:0000313" key="3">
    <source>
        <dbReference type="EMBL" id="OBS20948.1"/>
    </source>
</evidence>
<dbReference type="AlphaFoldDB" id="A0A1B8AKD9"/>
<feature type="region of interest" description="Disordered" evidence="1">
    <location>
        <begin position="15"/>
        <end position="35"/>
    </location>
</feature>
<protein>
    <submittedName>
        <fullName evidence="3">Uncharacterized protein</fullName>
    </submittedName>
</protein>
<reference evidence="3 4" key="1">
    <citation type="submission" date="2016-06" db="EMBL/GenBank/DDBJ databases">
        <title>Living apart together: crosstalk between the core and supernumerary genomes in a fungal plant pathogen.</title>
        <authorList>
            <person name="Vanheule A."/>
            <person name="Audenaert K."/>
            <person name="Warris S."/>
            <person name="Van De Geest H."/>
            <person name="Schijlen E."/>
            <person name="Hofte M."/>
            <person name="De Saeger S."/>
            <person name="Haesaert G."/>
            <person name="Waalwijk C."/>
            <person name="Van Der Lee T."/>
        </authorList>
    </citation>
    <scope>NUCLEOTIDE SEQUENCE [LARGE SCALE GENOMIC DNA]</scope>
    <source>
        <strain evidence="3 4">2516</strain>
    </source>
</reference>
<organism evidence="3 4">
    <name type="scientific">Fusarium poae</name>
    <dbReference type="NCBI Taxonomy" id="36050"/>
    <lineage>
        <taxon>Eukaryota</taxon>
        <taxon>Fungi</taxon>
        <taxon>Dikarya</taxon>
        <taxon>Ascomycota</taxon>
        <taxon>Pezizomycotina</taxon>
        <taxon>Sordariomycetes</taxon>
        <taxon>Hypocreomycetidae</taxon>
        <taxon>Hypocreales</taxon>
        <taxon>Nectriaceae</taxon>
        <taxon>Fusarium</taxon>
    </lineage>
</organism>
<comment type="caution">
    <text evidence="3">The sequence shown here is derived from an EMBL/GenBank/DDBJ whole genome shotgun (WGS) entry which is preliminary data.</text>
</comment>
<dbReference type="Proteomes" id="UP000091967">
    <property type="component" value="Unassembled WGS sequence"/>
</dbReference>
<feature type="transmembrane region" description="Helical" evidence="2">
    <location>
        <begin position="224"/>
        <end position="245"/>
    </location>
</feature>
<proteinExistence type="predicted"/>
<evidence type="ECO:0000256" key="2">
    <source>
        <dbReference type="SAM" id="Phobius"/>
    </source>
</evidence>